<sequence>MRMNIMTASHRSIDDNPAGLAQGKSGGLETSGSLPLPEPAPVSKHNLYVLIGCTILATLMVIFGPEIYTFLYLNNPFGF</sequence>
<reference evidence="3 4" key="1">
    <citation type="journal article" date="2003" name="Genome Res.">
        <title>Comparative complete genome sequence analysis of the amino acid replacements responsible for the thermostability of Corynebacterium efficiens.</title>
        <authorList>
            <person name="Nishio Y."/>
            <person name="Nakamura Y."/>
            <person name="Kawarabayasi Y."/>
            <person name="Usuda Y."/>
            <person name="Kimura E."/>
            <person name="Sugimoto S."/>
            <person name="Matsui K."/>
            <person name="Yamagishi A."/>
            <person name="Kikuchi H."/>
            <person name="Ikeo K."/>
            <person name="Gojobori T."/>
        </authorList>
    </citation>
    <scope>NUCLEOTIDE SEQUENCE [LARGE SCALE GENOMIC DNA]</scope>
    <source>
        <strain evidence="4">DSM 44549 / YS-314 / AJ 12310 / JCM 11189 / NBRC 100395</strain>
    </source>
</reference>
<protein>
    <submittedName>
        <fullName evidence="3">Uncharacterized protein</fullName>
    </submittedName>
</protein>
<feature type="region of interest" description="Disordered" evidence="1">
    <location>
        <begin position="1"/>
        <end position="35"/>
    </location>
</feature>
<keyword evidence="2" id="KW-1133">Transmembrane helix</keyword>
<name>Q8FNM1_COREF</name>
<keyword evidence="2" id="KW-0472">Membrane</keyword>
<feature type="compositionally biased region" description="Polar residues" evidence="1">
    <location>
        <begin position="1"/>
        <end position="10"/>
    </location>
</feature>
<feature type="transmembrane region" description="Helical" evidence="2">
    <location>
        <begin position="47"/>
        <end position="73"/>
    </location>
</feature>
<evidence type="ECO:0000313" key="4">
    <source>
        <dbReference type="Proteomes" id="UP000001409"/>
    </source>
</evidence>
<dbReference type="HOGENOM" id="CLU_2600078_0_0_11"/>
<dbReference type="Proteomes" id="UP000001409">
    <property type="component" value="Chromosome"/>
</dbReference>
<dbReference type="AlphaFoldDB" id="Q8FNM1"/>
<accession>Q8FNM1</accession>
<dbReference type="STRING" id="196164.gene:10742551"/>
<evidence type="ECO:0000256" key="1">
    <source>
        <dbReference type="SAM" id="MobiDB-lite"/>
    </source>
</evidence>
<dbReference type="KEGG" id="cef:CE2123"/>
<keyword evidence="2" id="KW-0812">Transmembrane</keyword>
<evidence type="ECO:0000256" key="2">
    <source>
        <dbReference type="SAM" id="Phobius"/>
    </source>
</evidence>
<organism evidence="3 4">
    <name type="scientific">Corynebacterium efficiens (strain DSM 44549 / YS-314 / AJ 12310 / JCM 11189 / NBRC 100395)</name>
    <dbReference type="NCBI Taxonomy" id="196164"/>
    <lineage>
        <taxon>Bacteria</taxon>
        <taxon>Bacillati</taxon>
        <taxon>Actinomycetota</taxon>
        <taxon>Actinomycetes</taxon>
        <taxon>Mycobacteriales</taxon>
        <taxon>Corynebacteriaceae</taxon>
        <taxon>Corynebacterium</taxon>
    </lineage>
</organism>
<keyword evidence="4" id="KW-1185">Reference proteome</keyword>
<evidence type="ECO:0000313" key="3">
    <source>
        <dbReference type="EMBL" id="BAC18933.1"/>
    </source>
</evidence>
<dbReference type="EMBL" id="BA000035">
    <property type="protein sequence ID" value="BAC18933.1"/>
    <property type="molecule type" value="Genomic_DNA"/>
</dbReference>
<proteinExistence type="predicted"/>